<reference evidence="9" key="1">
    <citation type="submission" date="2018-08" db="EMBL/GenBank/DDBJ databases">
        <title>Mucilaginibacter sp. MYSH2.</title>
        <authorList>
            <person name="Seo T."/>
        </authorList>
    </citation>
    <scope>NUCLEOTIDE SEQUENCE [LARGE SCALE GENOMIC DNA]</scope>
    <source>
        <strain evidence="9">KIRAN</strain>
    </source>
</reference>
<keyword evidence="3" id="KW-1003">Cell membrane</keyword>
<dbReference type="InterPro" id="IPR018383">
    <property type="entry name" value="UPF0324_pro"/>
</dbReference>
<comment type="similarity">
    <text evidence="2">Belongs to the UPF0324 family.</text>
</comment>
<dbReference type="OrthoDB" id="9811391at2"/>
<feature type="transmembrane region" description="Helical" evidence="7">
    <location>
        <begin position="293"/>
        <end position="313"/>
    </location>
</feature>
<name>A0A399RQU6_9BACT</name>
<comment type="caution">
    <text evidence="8">The sequence shown here is derived from an EMBL/GenBank/DDBJ whole genome shotgun (WGS) entry which is preliminary data.</text>
</comment>
<keyword evidence="4 7" id="KW-0812">Transmembrane</keyword>
<dbReference type="AlphaFoldDB" id="A0A399RQU6"/>
<evidence type="ECO:0000256" key="4">
    <source>
        <dbReference type="ARBA" id="ARBA00022692"/>
    </source>
</evidence>
<organism evidence="8 9">
    <name type="scientific">Pontibacter oryzae</name>
    <dbReference type="NCBI Taxonomy" id="2304593"/>
    <lineage>
        <taxon>Bacteria</taxon>
        <taxon>Pseudomonadati</taxon>
        <taxon>Bacteroidota</taxon>
        <taxon>Cytophagia</taxon>
        <taxon>Cytophagales</taxon>
        <taxon>Hymenobacteraceae</taxon>
        <taxon>Pontibacter</taxon>
    </lineage>
</organism>
<evidence type="ECO:0000256" key="7">
    <source>
        <dbReference type="SAM" id="Phobius"/>
    </source>
</evidence>
<proteinExistence type="inferred from homology"/>
<evidence type="ECO:0000313" key="8">
    <source>
        <dbReference type="EMBL" id="RIJ34086.1"/>
    </source>
</evidence>
<feature type="transmembrane region" description="Helical" evidence="7">
    <location>
        <begin position="112"/>
        <end position="132"/>
    </location>
</feature>
<feature type="transmembrane region" description="Helical" evidence="7">
    <location>
        <begin position="144"/>
        <end position="167"/>
    </location>
</feature>
<evidence type="ECO:0000256" key="3">
    <source>
        <dbReference type="ARBA" id="ARBA00022475"/>
    </source>
</evidence>
<protein>
    <submittedName>
        <fullName evidence="8">Putative sulfate exporter family transporter</fullName>
    </submittedName>
</protein>
<dbReference type="Proteomes" id="UP000266005">
    <property type="component" value="Unassembled WGS sequence"/>
</dbReference>
<evidence type="ECO:0000256" key="1">
    <source>
        <dbReference type="ARBA" id="ARBA00004651"/>
    </source>
</evidence>
<keyword evidence="9" id="KW-1185">Reference proteome</keyword>
<sequence length="314" mass="32890">MRLNYNLPPALHQTLFILAAALIIFSPWFSSPEALALGLGFGLILGNPLQELSEKAAKYVLQAAVVGLGFGIDLYQVADTGLSGLLYTAISLSVTMLLGFLLGRFFNITPKLTHLVSVGTAICGGSAIAAVSPAIKANAQDISVSLGIVFTLNALALFVFPVVGHAFGLNQQQFGTWAAIAIHDTSSVVGAAAKYGDEALQLATTLKLTRALWIVPMVLVSGMAFKSGEAKAKVPVFILLFILASVLVTFVPAALAVAPPILLAAKKGLLLSLFLIGANLSRATLRSISAKPFYQGLILWLLVASASLAVILMF</sequence>
<dbReference type="EMBL" id="QWGE01000006">
    <property type="protein sequence ID" value="RIJ34086.1"/>
    <property type="molecule type" value="Genomic_DNA"/>
</dbReference>
<dbReference type="RefSeq" id="WP_119433496.1">
    <property type="nucleotide sequence ID" value="NZ_QWGE01000006.1"/>
</dbReference>
<dbReference type="Pfam" id="PF03601">
    <property type="entry name" value="Cons_hypoth698"/>
    <property type="match status" value="1"/>
</dbReference>
<dbReference type="PANTHER" id="PTHR30106">
    <property type="entry name" value="INNER MEMBRANE PROTEIN YEIH-RELATED"/>
    <property type="match status" value="1"/>
</dbReference>
<feature type="transmembrane region" description="Helical" evidence="7">
    <location>
        <begin position="261"/>
        <end position="281"/>
    </location>
</feature>
<evidence type="ECO:0000313" key="9">
    <source>
        <dbReference type="Proteomes" id="UP000266005"/>
    </source>
</evidence>
<evidence type="ECO:0000256" key="6">
    <source>
        <dbReference type="ARBA" id="ARBA00023136"/>
    </source>
</evidence>
<dbReference type="GO" id="GO:0005886">
    <property type="term" value="C:plasma membrane"/>
    <property type="evidence" value="ECO:0007669"/>
    <property type="project" value="UniProtKB-SubCell"/>
</dbReference>
<comment type="subcellular location">
    <subcellularLocation>
        <location evidence="1">Cell membrane</location>
        <topology evidence="1">Multi-pass membrane protein</topology>
    </subcellularLocation>
</comment>
<evidence type="ECO:0000256" key="2">
    <source>
        <dbReference type="ARBA" id="ARBA00007977"/>
    </source>
</evidence>
<keyword evidence="6 7" id="KW-0472">Membrane</keyword>
<keyword evidence="5 7" id="KW-1133">Transmembrane helix</keyword>
<dbReference type="PANTHER" id="PTHR30106:SF1">
    <property type="entry name" value="UPF0324 MEMBRANE PROTEIN FN0533"/>
    <property type="match status" value="1"/>
</dbReference>
<feature type="transmembrane region" description="Helical" evidence="7">
    <location>
        <begin position="85"/>
        <end position="106"/>
    </location>
</feature>
<evidence type="ECO:0000256" key="5">
    <source>
        <dbReference type="ARBA" id="ARBA00022989"/>
    </source>
</evidence>
<gene>
    <name evidence="8" type="ORF">D1627_17130</name>
</gene>
<accession>A0A399RQU6</accession>
<feature type="transmembrane region" description="Helical" evidence="7">
    <location>
        <begin position="237"/>
        <end position="255"/>
    </location>
</feature>